<dbReference type="Pfam" id="PF00697">
    <property type="entry name" value="PRAI"/>
    <property type="match status" value="1"/>
</dbReference>
<evidence type="ECO:0000256" key="8">
    <source>
        <dbReference type="ARBA" id="ARBA00023235"/>
    </source>
</evidence>
<feature type="domain" description="N-(5'phosphoribosyl) anthranilate isomerase (PRAI)" evidence="10">
    <location>
        <begin position="5"/>
        <end position="207"/>
    </location>
</feature>
<dbReference type="Gene3D" id="3.20.20.70">
    <property type="entry name" value="Aldolase class I"/>
    <property type="match status" value="1"/>
</dbReference>
<dbReference type="PANTHER" id="PTHR42894">
    <property type="entry name" value="N-(5'-PHOSPHORIBOSYL)ANTHRANILATE ISOMERASE"/>
    <property type="match status" value="1"/>
</dbReference>
<dbReference type="InterPro" id="IPR011060">
    <property type="entry name" value="RibuloseP-bd_barrel"/>
</dbReference>
<reference evidence="11" key="2">
    <citation type="submission" date="2023-01" db="EMBL/GenBank/DDBJ databases">
        <title>Draft genome sequence of Algimonas porphyrae strain NBRC 108216.</title>
        <authorList>
            <person name="Sun Q."/>
            <person name="Mori K."/>
        </authorList>
    </citation>
    <scope>NUCLEOTIDE SEQUENCE</scope>
    <source>
        <strain evidence="11">NBRC 108216</strain>
    </source>
</reference>
<evidence type="ECO:0000256" key="7">
    <source>
        <dbReference type="ARBA" id="ARBA00023141"/>
    </source>
</evidence>
<reference evidence="11" key="1">
    <citation type="journal article" date="2014" name="Int. J. Syst. Evol. Microbiol.">
        <title>Complete genome of a new Firmicutes species belonging to the dominant human colonic microbiota ('Ruminococcus bicirculans') reveals two chromosomes and a selective capacity to utilize plant glucans.</title>
        <authorList>
            <consortium name="NISC Comparative Sequencing Program"/>
            <person name="Wegmann U."/>
            <person name="Louis P."/>
            <person name="Goesmann A."/>
            <person name="Henrissat B."/>
            <person name="Duncan S.H."/>
            <person name="Flint H.J."/>
        </authorList>
    </citation>
    <scope>NUCLEOTIDE SEQUENCE</scope>
    <source>
        <strain evidence="11">NBRC 108216</strain>
    </source>
</reference>
<keyword evidence="6 9" id="KW-0822">Tryptophan biosynthesis</keyword>
<dbReference type="InterPro" id="IPR044643">
    <property type="entry name" value="TrpF_fam"/>
</dbReference>
<dbReference type="CDD" id="cd00405">
    <property type="entry name" value="PRAI"/>
    <property type="match status" value="1"/>
</dbReference>
<comment type="similarity">
    <text evidence="9">Belongs to the TrpF family.</text>
</comment>
<dbReference type="GO" id="GO:0016853">
    <property type="term" value="F:isomerase activity"/>
    <property type="evidence" value="ECO:0007669"/>
    <property type="project" value="UniProtKB-KW"/>
</dbReference>
<dbReference type="SUPFAM" id="SSF51366">
    <property type="entry name" value="Ribulose-phoshate binding barrel"/>
    <property type="match status" value="1"/>
</dbReference>
<dbReference type="EMBL" id="BSNJ01000001">
    <property type="protein sequence ID" value="GLQ19205.1"/>
    <property type="molecule type" value="Genomic_DNA"/>
</dbReference>
<evidence type="ECO:0000259" key="10">
    <source>
        <dbReference type="Pfam" id="PF00697"/>
    </source>
</evidence>
<sequence>MQTQVKICGLTRPDDVAVAVDAGADYLGFIVEVKSARRLSVAQAAALIDGVRINKVAVTGDPSDTVVADIKAAGFTHIQLHGFETLARVAQIARTGLSVIKAVPVDSRDDVALATDYSGSADLVLFDAKPPKGAPKDAPRGGHGLRFDWSILKGAALPKQWILAGGLDPDNLAQAIRRTHAPIVDVASGVEISPGVKDPALIKAFIAQAKGMDRHG</sequence>
<evidence type="ECO:0000313" key="11">
    <source>
        <dbReference type="EMBL" id="GLQ19205.1"/>
    </source>
</evidence>
<comment type="caution">
    <text evidence="11">The sequence shown here is derived from an EMBL/GenBank/DDBJ whole genome shotgun (WGS) entry which is preliminary data.</text>
</comment>
<dbReference type="EC" id="5.3.1.24" evidence="3 9"/>
<evidence type="ECO:0000256" key="2">
    <source>
        <dbReference type="ARBA" id="ARBA00004664"/>
    </source>
</evidence>
<dbReference type="NCBIfam" id="NF002295">
    <property type="entry name" value="PRK01222.1-1"/>
    <property type="match status" value="1"/>
</dbReference>
<evidence type="ECO:0000256" key="4">
    <source>
        <dbReference type="ARBA" id="ARBA00022272"/>
    </source>
</evidence>
<dbReference type="HAMAP" id="MF_00135">
    <property type="entry name" value="PRAI"/>
    <property type="match status" value="1"/>
</dbReference>
<comment type="catalytic activity">
    <reaction evidence="1 9">
        <text>N-(5-phospho-beta-D-ribosyl)anthranilate = 1-(2-carboxyphenylamino)-1-deoxy-D-ribulose 5-phosphate</text>
        <dbReference type="Rhea" id="RHEA:21540"/>
        <dbReference type="ChEBI" id="CHEBI:18277"/>
        <dbReference type="ChEBI" id="CHEBI:58613"/>
        <dbReference type="EC" id="5.3.1.24"/>
    </reaction>
</comment>
<comment type="pathway">
    <text evidence="2 9">Amino-acid biosynthesis; L-tryptophan biosynthesis; L-tryptophan from chorismate: step 3/5.</text>
</comment>
<keyword evidence="5 9" id="KW-0028">Amino-acid biosynthesis</keyword>
<organism evidence="11 12">
    <name type="scientific">Algimonas porphyrae</name>
    <dbReference type="NCBI Taxonomy" id="1128113"/>
    <lineage>
        <taxon>Bacteria</taxon>
        <taxon>Pseudomonadati</taxon>
        <taxon>Pseudomonadota</taxon>
        <taxon>Alphaproteobacteria</taxon>
        <taxon>Maricaulales</taxon>
        <taxon>Robiginitomaculaceae</taxon>
        <taxon>Algimonas</taxon>
    </lineage>
</organism>
<evidence type="ECO:0000313" key="12">
    <source>
        <dbReference type="Proteomes" id="UP001161390"/>
    </source>
</evidence>
<accession>A0ABQ5UXW1</accession>
<gene>
    <name evidence="9 11" type="primary">trpF</name>
    <name evidence="11" type="ORF">GCM10007854_01600</name>
</gene>
<evidence type="ECO:0000256" key="3">
    <source>
        <dbReference type="ARBA" id="ARBA00012572"/>
    </source>
</evidence>
<dbReference type="PANTHER" id="PTHR42894:SF1">
    <property type="entry name" value="N-(5'-PHOSPHORIBOSYL)ANTHRANILATE ISOMERASE"/>
    <property type="match status" value="1"/>
</dbReference>
<name>A0ABQ5UXW1_9PROT</name>
<dbReference type="Proteomes" id="UP001161390">
    <property type="component" value="Unassembled WGS sequence"/>
</dbReference>
<proteinExistence type="inferred from homology"/>
<keyword evidence="12" id="KW-1185">Reference proteome</keyword>
<keyword evidence="7 9" id="KW-0057">Aromatic amino acid biosynthesis</keyword>
<evidence type="ECO:0000256" key="1">
    <source>
        <dbReference type="ARBA" id="ARBA00001164"/>
    </source>
</evidence>
<evidence type="ECO:0000256" key="9">
    <source>
        <dbReference type="HAMAP-Rule" id="MF_00135"/>
    </source>
</evidence>
<evidence type="ECO:0000256" key="6">
    <source>
        <dbReference type="ARBA" id="ARBA00022822"/>
    </source>
</evidence>
<evidence type="ECO:0000256" key="5">
    <source>
        <dbReference type="ARBA" id="ARBA00022605"/>
    </source>
</evidence>
<dbReference type="RefSeq" id="WP_284368962.1">
    <property type="nucleotide sequence ID" value="NZ_BSNJ01000001.1"/>
</dbReference>
<dbReference type="InterPro" id="IPR001240">
    <property type="entry name" value="PRAI_dom"/>
</dbReference>
<protein>
    <recommendedName>
        <fullName evidence="4 9">N-(5'-phosphoribosyl)anthranilate isomerase</fullName>
        <shortName evidence="9">PRAI</shortName>
        <ecNumber evidence="3 9">5.3.1.24</ecNumber>
    </recommendedName>
</protein>
<dbReference type="InterPro" id="IPR013785">
    <property type="entry name" value="Aldolase_TIM"/>
</dbReference>
<keyword evidence="8 9" id="KW-0413">Isomerase</keyword>